<keyword evidence="3" id="KW-1185">Reference proteome</keyword>
<dbReference type="Proteomes" id="UP000316213">
    <property type="component" value="Unassembled WGS sequence"/>
</dbReference>
<evidence type="ECO:0000313" key="3">
    <source>
        <dbReference type="Proteomes" id="UP000316213"/>
    </source>
</evidence>
<feature type="region of interest" description="Disordered" evidence="1">
    <location>
        <begin position="93"/>
        <end position="123"/>
    </location>
</feature>
<evidence type="ECO:0000256" key="1">
    <source>
        <dbReference type="SAM" id="MobiDB-lite"/>
    </source>
</evidence>
<reference evidence="2 3" key="1">
    <citation type="submission" date="2019-02" db="EMBL/GenBank/DDBJ databases">
        <title>Deep-cultivation of Planctomycetes and their phenomic and genomic characterization uncovers novel biology.</title>
        <authorList>
            <person name="Wiegand S."/>
            <person name="Jogler M."/>
            <person name="Boedeker C."/>
            <person name="Pinto D."/>
            <person name="Vollmers J."/>
            <person name="Rivas-Marin E."/>
            <person name="Kohn T."/>
            <person name="Peeters S.H."/>
            <person name="Heuer A."/>
            <person name="Rast P."/>
            <person name="Oberbeckmann S."/>
            <person name="Bunk B."/>
            <person name="Jeske O."/>
            <person name="Meyerdierks A."/>
            <person name="Storesund J.E."/>
            <person name="Kallscheuer N."/>
            <person name="Luecker S."/>
            <person name="Lage O.M."/>
            <person name="Pohl T."/>
            <person name="Merkel B.J."/>
            <person name="Hornburger P."/>
            <person name="Mueller R.-W."/>
            <person name="Bruemmer F."/>
            <person name="Labrenz M."/>
            <person name="Spormann A.M."/>
            <person name="Op Den Camp H."/>
            <person name="Overmann J."/>
            <person name="Amann R."/>
            <person name="Jetten M.S.M."/>
            <person name="Mascher T."/>
            <person name="Medema M.H."/>
            <person name="Devos D.P."/>
            <person name="Kaster A.-K."/>
            <person name="Ovreas L."/>
            <person name="Rohde M."/>
            <person name="Galperin M.Y."/>
            <person name="Jogler C."/>
        </authorList>
    </citation>
    <scope>NUCLEOTIDE SEQUENCE [LARGE SCALE GENOMIC DNA]</scope>
    <source>
        <strain evidence="2 3">Pla100</strain>
    </source>
</reference>
<comment type="caution">
    <text evidence="2">The sequence shown here is derived from an EMBL/GenBank/DDBJ whole genome shotgun (WGS) entry which is preliminary data.</text>
</comment>
<sequence length="139" mass="14306">MSIPPAVGLGIGVTAALGVARLAAGAATELAENSTEAVTNFAEVFAADAGANKATETAHGPDHKTANKSLRQVIADLMTQLGLTSDSPVELQMDDQGQIQVTTPRPESSSPADAATRTQLQSVINGNEELRSKLASYFA</sequence>
<proteinExistence type="predicted"/>
<dbReference type="EMBL" id="SJPM01000002">
    <property type="protein sequence ID" value="TWU01977.1"/>
    <property type="molecule type" value="Genomic_DNA"/>
</dbReference>
<gene>
    <name evidence="2" type="ORF">Pla100_17130</name>
</gene>
<accession>A0A5C6AR53</accession>
<organism evidence="2 3">
    <name type="scientific">Neorhodopirellula pilleata</name>
    <dbReference type="NCBI Taxonomy" id="2714738"/>
    <lineage>
        <taxon>Bacteria</taxon>
        <taxon>Pseudomonadati</taxon>
        <taxon>Planctomycetota</taxon>
        <taxon>Planctomycetia</taxon>
        <taxon>Pirellulales</taxon>
        <taxon>Pirellulaceae</taxon>
        <taxon>Neorhodopirellula</taxon>
    </lineage>
</organism>
<dbReference type="AlphaFoldDB" id="A0A5C6AR53"/>
<evidence type="ECO:0000313" key="2">
    <source>
        <dbReference type="EMBL" id="TWU01977.1"/>
    </source>
</evidence>
<feature type="compositionally biased region" description="Polar residues" evidence="1">
    <location>
        <begin position="95"/>
        <end position="123"/>
    </location>
</feature>
<name>A0A5C6AR53_9BACT</name>
<dbReference type="RefSeq" id="WP_146577170.1">
    <property type="nucleotide sequence ID" value="NZ_SJPM01000002.1"/>
</dbReference>
<protein>
    <submittedName>
        <fullName evidence="2">Uncharacterized protein</fullName>
    </submittedName>
</protein>